<dbReference type="PANTHER" id="PTHR48207">
    <property type="entry name" value="SUCCINATE--HYDROXYMETHYLGLUTARATE COA-TRANSFERASE"/>
    <property type="match status" value="1"/>
</dbReference>
<dbReference type="Proteomes" id="UP000216225">
    <property type="component" value="Unassembled WGS sequence"/>
</dbReference>
<dbReference type="SUPFAM" id="SSF89796">
    <property type="entry name" value="CoA-transferase family III (CaiB/BaiF)"/>
    <property type="match status" value="1"/>
</dbReference>
<evidence type="ECO:0000313" key="2">
    <source>
        <dbReference type="EMBL" id="RKJ95234.1"/>
    </source>
</evidence>
<dbReference type="EMBL" id="NKDB02000004">
    <property type="protein sequence ID" value="RKJ95234.1"/>
    <property type="molecule type" value="Genomic_DNA"/>
</dbReference>
<dbReference type="InterPro" id="IPR003673">
    <property type="entry name" value="CoA-Trfase_fam_III"/>
</dbReference>
<dbReference type="InterPro" id="IPR050483">
    <property type="entry name" value="CoA-transferase_III_domain"/>
</dbReference>
<dbReference type="GO" id="GO:0008410">
    <property type="term" value="F:CoA-transferase activity"/>
    <property type="evidence" value="ECO:0007669"/>
    <property type="project" value="TreeGrafter"/>
</dbReference>
<name>A0A3R7IEW9_9BURK</name>
<organism evidence="2 3">
    <name type="scientific">Alicycliphilus denitrificans</name>
    <dbReference type="NCBI Taxonomy" id="179636"/>
    <lineage>
        <taxon>Bacteria</taxon>
        <taxon>Pseudomonadati</taxon>
        <taxon>Pseudomonadota</taxon>
        <taxon>Betaproteobacteria</taxon>
        <taxon>Burkholderiales</taxon>
        <taxon>Comamonadaceae</taxon>
        <taxon>Alicycliphilus</taxon>
    </lineage>
</organism>
<dbReference type="AlphaFoldDB" id="A0A3R7IEW9"/>
<dbReference type="InterPro" id="IPR044855">
    <property type="entry name" value="CoA-Trfase_III_dom3_sf"/>
</dbReference>
<dbReference type="Pfam" id="PF02515">
    <property type="entry name" value="CoA_transf_3"/>
    <property type="match status" value="1"/>
</dbReference>
<protein>
    <submittedName>
        <fullName evidence="2">CoA transferase</fullName>
    </submittedName>
</protein>
<keyword evidence="1 2" id="KW-0808">Transferase</keyword>
<evidence type="ECO:0000313" key="3">
    <source>
        <dbReference type="Proteomes" id="UP000216225"/>
    </source>
</evidence>
<dbReference type="Gene3D" id="3.40.50.10540">
    <property type="entry name" value="Crotonobetainyl-coa:carnitine coa-transferase, domain 1"/>
    <property type="match status" value="1"/>
</dbReference>
<dbReference type="Gene3D" id="3.30.1540.10">
    <property type="entry name" value="formyl-coa transferase, domain 3"/>
    <property type="match status" value="1"/>
</dbReference>
<dbReference type="PANTHER" id="PTHR48207:SF3">
    <property type="entry name" value="SUCCINATE--HYDROXYMETHYLGLUTARATE COA-TRANSFERASE"/>
    <property type="match status" value="1"/>
</dbReference>
<dbReference type="InterPro" id="IPR023606">
    <property type="entry name" value="CoA-Trfase_III_dom_1_sf"/>
</dbReference>
<reference evidence="2 3" key="1">
    <citation type="submission" date="2018-09" db="EMBL/GenBank/DDBJ databases">
        <title>Genome comparison of Alicycliphilus sp. BQ1, a polyurethanolytic bacterium, with its closest phylogenetic relatives Alicycliphilus denitrificans BC and K601, unable to attack polyurethane.</title>
        <authorList>
            <person name="Loza-Tavera H."/>
            <person name="Lozano L."/>
            <person name="Cevallos M."/>
            <person name="Maya-Lucas O."/>
            <person name="Garcia-Mena J."/>
            <person name="Hernandez J."/>
        </authorList>
    </citation>
    <scope>NUCLEOTIDE SEQUENCE [LARGE SCALE GENOMIC DNA]</scope>
    <source>
        <strain evidence="2 3">BQ1</strain>
    </source>
</reference>
<sequence>MNTEQAAQEPSDAPLAGLRVVEAGVLLAGPYAGQLLGDLGAEVIKVEMPSMGDPMRQWFDALWWPIVGRNKKSVELDLRCEAGQAAFKRLVQEADILIENFRPGTLEAWGLGYEQLSALNPGLIMLRTSGFGQTGPYTRRAAYASTGEAMGGLRYVVGFPDRPPPRLGLSIGDSLAGLYSTVGALAALRERDRSGRGQVVDTAIYESVLACTEAMVPEYTVEGRVRQRMGSTLKGIAPSNVYPTADGELIIAANQDTLFPHLCEAMGRPELASDPRFATHHARAEHQELLDGIVADWTRGFPTAQLQAILDRHGIVFGAIYRVPDMLEDPHFQAREAIVKAPCERGQDFAMPNVMPRLTRTPGQIRWTGPRLGEHNEEVLAQMLGMNRSEMLAAQGRQERERS</sequence>
<accession>A0A3R7IEW9</accession>
<proteinExistence type="predicted"/>
<comment type="caution">
    <text evidence="2">The sequence shown here is derived from an EMBL/GenBank/DDBJ whole genome shotgun (WGS) entry which is preliminary data.</text>
</comment>
<evidence type="ECO:0000256" key="1">
    <source>
        <dbReference type="ARBA" id="ARBA00022679"/>
    </source>
</evidence>
<gene>
    <name evidence="2" type="ORF">CE154_018555</name>
</gene>
<dbReference type="RefSeq" id="WP_094437742.1">
    <property type="nucleotide sequence ID" value="NZ_NKDB02000004.1"/>
</dbReference>